<reference evidence="1" key="1">
    <citation type="submission" date="2023-10" db="EMBL/GenBank/DDBJ databases">
        <title>Amphibacter perezi, gen. nov., sp. nov. a novel taxa of the family Comamonadaceae, class Betaproteobacteria isolated from the skin microbiota of Pelophylax perezi from different populations.</title>
        <authorList>
            <person name="Costa S."/>
            <person name="Proenca D.N."/>
            <person name="Lopes I."/>
            <person name="Morais P.V."/>
        </authorList>
    </citation>
    <scope>NUCLEOTIDE SEQUENCE</scope>
    <source>
        <strain evidence="1">SL12-8</strain>
    </source>
</reference>
<dbReference type="EC" id="3.1.11.1" evidence="1"/>
<protein>
    <submittedName>
        <fullName evidence="1">Exodeoxyribonuclease I</fullName>
        <ecNumber evidence="1">3.1.11.1</ecNumber>
    </submittedName>
</protein>
<sequence length="508" mass="56932">MSTFFWHDYETFGLSPAFDRPAQFAGLRTDAELNPIGDAVMWYCQPALDYLPDPQSCLLTGITPQRCWREGLPEREFAARIHAELAREDTVGVGYNSLRFDDEVTRHLFWRNLIEPYGREWQNGCGRWDLLDVMRAAHALRPEGLNWPQREGGGTSFRLEDLTRANGLDHGQAHDALSDVQATVALARLLRQAQPRLFDFFAGLRRKEAVIEQIQTVAAGGPFWHVSGRLSAAQGHMALVYPLAPHPTNKNELIVWDLAQDPAELGELRAADIRARLFVRSEDLPEGVQRLPIKTLHLNRSPIVVGNLKVLTAERAAHWGIDVAQRLRHAEAAARVAPLLAGLWPEVYARERDAGPVDVDGDLYGGFLSRADRSLLDSLRALEPAKMAAQMGAQMAQRQPAFEDERLDELLLRYIGRHEASVLGGEALARWQAHGRQRLWGEEGREGSGPAPRTLTLAAYARRIDELAESAFEKDDERAQTLLEELADYASAVEQAWDEGRSGWWPQG</sequence>
<dbReference type="Proteomes" id="UP001364695">
    <property type="component" value="Unassembled WGS sequence"/>
</dbReference>
<accession>A0ACC6P4P7</accession>
<evidence type="ECO:0000313" key="1">
    <source>
        <dbReference type="EMBL" id="MEJ7139210.1"/>
    </source>
</evidence>
<name>A0ACC6P4P7_9BURK</name>
<proteinExistence type="predicted"/>
<dbReference type="EMBL" id="JAWDIE010000021">
    <property type="protein sequence ID" value="MEJ7139210.1"/>
    <property type="molecule type" value="Genomic_DNA"/>
</dbReference>
<gene>
    <name evidence="1" type="primary">sbcB</name>
    <name evidence="1" type="ORF">RV045_12335</name>
</gene>
<keyword evidence="2" id="KW-1185">Reference proteome</keyword>
<evidence type="ECO:0000313" key="2">
    <source>
        <dbReference type="Proteomes" id="UP001364695"/>
    </source>
</evidence>
<organism evidence="1 2">
    <name type="scientific">Amphibiibacter pelophylacis</name>
    <dbReference type="NCBI Taxonomy" id="1799477"/>
    <lineage>
        <taxon>Bacteria</taxon>
        <taxon>Pseudomonadati</taxon>
        <taxon>Pseudomonadota</taxon>
        <taxon>Betaproteobacteria</taxon>
        <taxon>Burkholderiales</taxon>
        <taxon>Sphaerotilaceae</taxon>
        <taxon>Amphibiibacter</taxon>
    </lineage>
</organism>
<comment type="caution">
    <text evidence="1">The sequence shown here is derived from an EMBL/GenBank/DDBJ whole genome shotgun (WGS) entry which is preliminary data.</text>
</comment>
<keyword evidence="1" id="KW-0378">Hydrolase</keyword>